<comment type="caution">
    <text evidence="2">The sequence shown here is derived from an EMBL/GenBank/DDBJ whole genome shotgun (WGS) entry which is preliminary data.</text>
</comment>
<organism evidence="2 3">
    <name type="scientific">Martelella alba</name>
    <dbReference type="NCBI Taxonomy" id="2590451"/>
    <lineage>
        <taxon>Bacteria</taxon>
        <taxon>Pseudomonadati</taxon>
        <taxon>Pseudomonadota</taxon>
        <taxon>Alphaproteobacteria</taxon>
        <taxon>Hyphomicrobiales</taxon>
        <taxon>Aurantimonadaceae</taxon>
        <taxon>Martelella</taxon>
    </lineage>
</organism>
<dbReference type="PRINTS" id="PR00182">
    <property type="entry name" value="ECOLNEIPORIN"/>
</dbReference>
<dbReference type="PRINTS" id="PR00183">
    <property type="entry name" value="ECOLIPORIN"/>
</dbReference>
<dbReference type="InterPro" id="IPR001702">
    <property type="entry name" value="Porin_Gram-ve"/>
</dbReference>
<keyword evidence="3" id="KW-1185">Reference proteome</keyword>
<feature type="non-terminal residue" evidence="2">
    <location>
        <position position="1"/>
    </location>
</feature>
<dbReference type="InterPro" id="IPR001897">
    <property type="entry name" value="Porin_gammaproteobac"/>
</dbReference>
<dbReference type="EMBL" id="SZPQ01000100">
    <property type="protein sequence ID" value="TKI02204.1"/>
    <property type="molecule type" value="Genomic_DNA"/>
</dbReference>
<dbReference type="RefSeq" id="WP_170975532.1">
    <property type="nucleotide sequence ID" value="NZ_SZPQ01000100.1"/>
</dbReference>
<dbReference type="Proteomes" id="UP000305202">
    <property type="component" value="Unassembled WGS sequence"/>
</dbReference>
<dbReference type="PANTHER" id="PTHR34501">
    <property type="entry name" value="PROTEIN YDDL-RELATED"/>
    <property type="match status" value="1"/>
</dbReference>
<dbReference type="Pfam" id="PF00267">
    <property type="entry name" value="Porin_1"/>
    <property type="match status" value="1"/>
</dbReference>
<evidence type="ECO:0000256" key="1">
    <source>
        <dbReference type="ARBA" id="ARBA00022729"/>
    </source>
</evidence>
<dbReference type="Gene3D" id="2.40.160.10">
    <property type="entry name" value="Porin"/>
    <property type="match status" value="1"/>
</dbReference>
<accession>A0ABY2SDA1</accession>
<dbReference type="PANTHER" id="PTHR34501:SF2">
    <property type="entry name" value="OUTER MEMBRANE PORIN F-RELATED"/>
    <property type="match status" value="1"/>
</dbReference>
<dbReference type="InterPro" id="IPR023614">
    <property type="entry name" value="Porin_dom_sf"/>
</dbReference>
<proteinExistence type="predicted"/>
<protein>
    <submittedName>
        <fullName evidence="2">Porin OmpC</fullName>
    </submittedName>
</protein>
<reference evidence="2 3" key="1">
    <citation type="submission" date="2019-04" db="EMBL/GenBank/DDBJ databases">
        <authorList>
            <person name="Li M."/>
            <person name="Gao C."/>
        </authorList>
    </citation>
    <scope>NUCLEOTIDE SEQUENCE [LARGE SCALE GENOMIC DNA]</scope>
    <source>
        <strain evidence="2 3">BGMRC 2031</strain>
    </source>
</reference>
<dbReference type="SUPFAM" id="SSF56935">
    <property type="entry name" value="Porins"/>
    <property type="match status" value="1"/>
</dbReference>
<evidence type="ECO:0000313" key="2">
    <source>
        <dbReference type="EMBL" id="TKI02204.1"/>
    </source>
</evidence>
<dbReference type="InterPro" id="IPR050298">
    <property type="entry name" value="Gram-neg_bact_OMP"/>
</dbReference>
<sequence length="218" mass="23952">MNGRATGVLTYRNNGFFGLVDGLNIGLQYQGANDENSANARSSSSSELKQANGDGYGFSVSYTTDFHLSVLGTYTNSNRTAPQNLMTYGRGDKAEMWASGLKYSNGGAYLAATYSETQNMTPIKSAGFANKTQNVEAIASYMFDFGLKPMFGYFQSRAKDVENIGDTDLVKYFELSATYYFNKNINTYVDYKINRLDSNNPLGIASDNQVGVGLTYQF</sequence>
<gene>
    <name evidence="2" type="ORF">FCN80_25625</name>
</gene>
<name>A0ABY2SDA1_9HYPH</name>
<evidence type="ECO:0000313" key="3">
    <source>
        <dbReference type="Proteomes" id="UP000305202"/>
    </source>
</evidence>
<keyword evidence="1" id="KW-0732">Signal</keyword>